<comment type="caution">
    <text evidence="3">The sequence shown here is derived from an EMBL/GenBank/DDBJ whole genome shotgun (WGS) entry which is preliminary data.</text>
</comment>
<feature type="region of interest" description="Disordered" evidence="1">
    <location>
        <begin position="178"/>
        <end position="204"/>
    </location>
</feature>
<feature type="transmembrane region" description="Helical" evidence="2">
    <location>
        <begin position="81"/>
        <end position="105"/>
    </location>
</feature>
<dbReference type="Proteomes" id="UP001500363">
    <property type="component" value="Unassembled WGS sequence"/>
</dbReference>
<evidence type="ECO:0000256" key="2">
    <source>
        <dbReference type="SAM" id="Phobius"/>
    </source>
</evidence>
<organism evidence="3 4">
    <name type="scientific">Kribbella lupini</name>
    <dbReference type="NCBI Taxonomy" id="291602"/>
    <lineage>
        <taxon>Bacteria</taxon>
        <taxon>Bacillati</taxon>
        <taxon>Actinomycetota</taxon>
        <taxon>Actinomycetes</taxon>
        <taxon>Propionibacteriales</taxon>
        <taxon>Kribbellaceae</taxon>
        <taxon>Kribbella</taxon>
    </lineage>
</organism>
<name>A0ABN2AQN6_9ACTN</name>
<evidence type="ECO:0000256" key="1">
    <source>
        <dbReference type="SAM" id="MobiDB-lite"/>
    </source>
</evidence>
<feature type="transmembrane region" description="Helical" evidence="2">
    <location>
        <begin position="49"/>
        <end position="69"/>
    </location>
</feature>
<keyword evidence="2" id="KW-1133">Transmembrane helix</keyword>
<keyword evidence="4" id="KW-1185">Reference proteome</keyword>
<keyword evidence="2" id="KW-0812">Transmembrane</keyword>
<proteinExistence type="predicted"/>
<gene>
    <name evidence="3" type="ORF">GCM10009741_27940</name>
</gene>
<feature type="compositionally biased region" description="Basic residues" evidence="1">
    <location>
        <begin position="248"/>
        <end position="258"/>
    </location>
</feature>
<feature type="region of interest" description="Disordered" evidence="1">
    <location>
        <begin position="218"/>
        <end position="258"/>
    </location>
</feature>
<sequence>MYYRLMWTLPKDAIAVVRWYPRMVVGFAGALAGTALVFDVFYLVASPGLALALVYTVPVLAGLVAGLVAAADDVGLERRELIWTVLATVVLGLTNAVVVAMLAAMRRTDPSNWSAGWQAVLFAGCSVFAVALTIVVLGKLVRVLGIDVQTRWPVKVVPVAVPAPAVAIVEEKPRASKEAAARAPVRVPTPKPEPVLEPYDDEPLPEYVPRVIDLDGPREITPVAEGTGHADRRVVRRRTPPSVPPARRTPRSRRRPER</sequence>
<evidence type="ECO:0000313" key="3">
    <source>
        <dbReference type="EMBL" id="GAA1524877.1"/>
    </source>
</evidence>
<protein>
    <submittedName>
        <fullName evidence="3">Uncharacterized protein</fullName>
    </submittedName>
</protein>
<feature type="transmembrane region" description="Helical" evidence="2">
    <location>
        <begin position="20"/>
        <end position="43"/>
    </location>
</feature>
<feature type="transmembrane region" description="Helical" evidence="2">
    <location>
        <begin position="117"/>
        <end position="141"/>
    </location>
</feature>
<dbReference type="EMBL" id="BAAANC010000002">
    <property type="protein sequence ID" value="GAA1524877.1"/>
    <property type="molecule type" value="Genomic_DNA"/>
</dbReference>
<evidence type="ECO:0000313" key="4">
    <source>
        <dbReference type="Proteomes" id="UP001500363"/>
    </source>
</evidence>
<keyword evidence="2" id="KW-0472">Membrane</keyword>
<reference evidence="3 4" key="1">
    <citation type="journal article" date="2019" name="Int. J. Syst. Evol. Microbiol.">
        <title>The Global Catalogue of Microorganisms (GCM) 10K type strain sequencing project: providing services to taxonomists for standard genome sequencing and annotation.</title>
        <authorList>
            <consortium name="The Broad Institute Genomics Platform"/>
            <consortium name="The Broad Institute Genome Sequencing Center for Infectious Disease"/>
            <person name="Wu L."/>
            <person name="Ma J."/>
        </authorList>
    </citation>
    <scope>NUCLEOTIDE SEQUENCE [LARGE SCALE GENOMIC DNA]</scope>
    <source>
        <strain evidence="3 4">JCM 14303</strain>
    </source>
</reference>
<accession>A0ABN2AQN6</accession>